<evidence type="ECO:0000313" key="1">
    <source>
        <dbReference type="EMBL" id="RDY02406.1"/>
    </source>
</evidence>
<evidence type="ECO:0000313" key="2">
    <source>
        <dbReference type="Proteomes" id="UP000257109"/>
    </source>
</evidence>
<dbReference type="EMBL" id="QJKJ01002541">
    <property type="protein sequence ID" value="RDY02406.1"/>
    <property type="molecule type" value="Genomic_DNA"/>
</dbReference>
<comment type="caution">
    <text evidence="1">The sequence shown here is derived from an EMBL/GenBank/DDBJ whole genome shotgun (WGS) entry which is preliminary data.</text>
</comment>
<sequence>MRPSLKAQLTPLTKQLHINIPFVEAIAQRPKYATFLKEVISNKRKLGEFELVELNEECLVIVLQKFPPKLKDPRSFTISCTIGNFNFERALCDLGANINLIKDHSSCKGNNKGHPCKVDKFIFLAYFVVLGMEEDDEFPIILGQPFLNTRGTFIDIR</sequence>
<dbReference type="Proteomes" id="UP000257109">
    <property type="component" value="Unassembled WGS sequence"/>
</dbReference>
<accession>A0A371HHZ4</accession>
<dbReference type="AlphaFoldDB" id="A0A371HHZ4"/>
<dbReference type="OrthoDB" id="1744547at2759"/>
<gene>
    <name evidence="1" type="ORF">CR513_14135</name>
</gene>
<dbReference type="PANTHER" id="PTHR33067">
    <property type="entry name" value="RNA-DIRECTED DNA POLYMERASE-RELATED"/>
    <property type="match status" value="1"/>
</dbReference>
<name>A0A371HHZ4_MUCPR</name>
<protein>
    <submittedName>
        <fullName evidence="1">Uncharacterized protein</fullName>
    </submittedName>
</protein>
<reference evidence="1" key="1">
    <citation type="submission" date="2018-05" db="EMBL/GenBank/DDBJ databases">
        <title>Draft genome of Mucuna pruriens seed.</title>
        <authorList>
            <person name="Nnadi N.E."/>
            <person name="Vos R."/>
            <person name="Hasami M.H."/>
            <person name="Devisetty U.K."/>
            <person name="Aguiy J.C."/>
        </authorList>
    </citation>
    <scope>NUCLEOTIDE SEQUENCE [LARGE SCALE GENOMIC DNA]</scope>
    <source>
        <strain evidence="1">JCA_2017</strain>
    </source>
</reference>
<proteinExistence type="predicted"/>
<dbReference type="PANTHER" id="PTHR33067:SF9">
    <property type="entry name" value="RNA-DIRECTED DNA POLYMERASE"/>
    <property type="match status" value="1"/>
</dbReference>
<organism evidence="1 2">
    <name type="scientific">Mucuna pruriens</name>
    <name type="common">Velvet bean</name>
    <name type="synonym">Dolichos pruriens</name>
    <dbReference type="NCBI Taxonomy" id="157652"/>
    <lineage>
        <taxon>Eukaryota</taxon>
        <taxon>Viridiplantae</taxon>
        <taxon>Streptophyta</taxon>
        <taxon>Embryophyta</taxon>
        <taxon>Tracheophyta</taxon>
        <taxon>Spermatophyta</taxon>
        <taxon>Magnoliopsida</taxon>
        <taxon>eudicotyledons</taxon>
        <taxon>Gunneridae</taxon>
        <taxon>Pentapetalae</taxon>
        <taxon>rosids</taxon>
        <taxon>fabids</taxon>
        <taxon>Fabales</taxon>
        <taxon>Fabaceae</taxon>
        <taxon>Papilionoideae</taxon>
        <taxon>50 kb inversion clade</taxon>
        <taxon>NPAAA clade</taxon>
        <taxon>indigoferoid/millettioid clade</taxon>
        <taxon>Phaseoleae</taxon>
        <taxon>Mucuna</taxon>
    </lineage>
</organism>
<keyword evidence="2" id="KW-1185">Reference proteome</keyword>
<feature type="non-terminal residue" evidence="1">
    <location>
        <position position="1"/>
    </location>
</feature>